<organism evidence="2 3">
    <name type="scientific">Actinomadura harenae</name>
    <dbReference type="NCBI Taxonomy" id="2483351"/>
    <lineage>
        <taxon>Bacteria</taxon>
        <taxon>Bacillati</taxon>
        <taxon>Actinomycetota</taxon>
        <taxon>Actinomycetes</taxon>
        <taxon>Streptosporangiales</taxon>
        <taxon>Thermomonosporaceae</taxon>
        <taxon>Actinomadura</taxon>
    </lineage>
</organism>
<reference evidence="2 3" key="1">
    <citation type="submission" date="2018-10" db="EMBL/GenBank/DDBJ databases">
        <title>Isolation from soil.</title>
        <authorList>
            <person name="Hu J."/>
        </authorList>
    </citation>
    <scope>NUCLEOTIDE SEQUENCE [LARGE SCALE GENOMIC DNA]</scope>
    <source>
        <strain evidence="2 3">NEAU-Ht49</strain>
    </source>
</reference>
<protein>
    <recommendedName>
        <fullName evidence="1">DUF11 domain-containing protein</fullName>
    </recommendedName>
</protein>
<sequence length="284" mass="29025">MLRRVFFGVMARTVVGAGVTVGVLGAGAGPVPAVQASGRKTDLGVTLSASPRQVRAGDLVGYTLTVWDAGPGAGTRAAGLRLPDAVDVVGLRESGCVDSGRTVRCAFPRIAPGHARSVHILGIVRPGASGTLRARARLLGPADRVARDDTAEADTPIVPSTNLAVRLATPSAGHRASREGSRGVVPVRATVANRGPRAAGRVNLDLGVHGADLVKVAGARCAHVRKNKLGRFLSCFLGRLRPGRGRTVVAYLRHGSGTGTLAASAGLDLSDSDPSDNVAVATIR</sequence>
<dbReference type="OrthoDB" id="3472589at2"/>
<feature type="domain" description="DUF11" evidence="1">
    <location>
        <begin position="42"/>
        <end position="154"/>
    </location>
</feature>
<dbReference type="Proteomes" id="UP000282674">
    <property type="component" value="Unassembled WGS sequence"/>
</dbReference>
<evidence type="ECO:0000313" key="3">
    <source>
        <dbReference type="Proteomes" id="UP000282674"/>
    </source>
</evidence>
<dbReference type="EMBL" id="RFFG01000048">
    <property type="protein sequence ID" value="RMI40893.1"/>
    <property type="molecule type" value="Genomic_DNA"/>
</dbReference>
<proteinExistence type="predicted"/>
<dbReference type="AlphaFoldDB" id="A0A3M2LWF7"/>
<name>A0A3M2LWF7_9ACTN</name>
<evidence type="ECO:0000313" key="2">
    <source>
        <dbReference type="EMBL" id="RMI40893.1"/>
    </source>
</evidence>
<dbReference type="Pfam" id="PF01345">
    <property type="entry name" value="DUF11"/>
    <property type="match status" value="1"/>
</dbReference>
<comment type="caution">
    <text evidence="2">The sequence shown here is derived from an EMBL/GenBank/DDBJ whole genome shotgun (WGS) entry which is preliminary data.</text>
</comment>
<gene>
    <name evidence="2" type="ORF">EBO15_24845</name>
</gene>
<dbReference type="InterPro" id="IPR001434">
    <property type="entry name" value="OmcB-like_DUF11"/>
</dbReference>
<dbReference type="RefSeq" id="WP_122196852.1">
    <property type="nucleotide sequence ID" value="NZ_JBHSKC010000001.1"/>
</dbReference>
<accession>A0A3M2LWF7</accession>
<evidence type="ECO:0000259" key="1">
    <source>
        <dbReference type="Pfam" id="PF01345"/>
    </source>
</evidence>
<keyword evidence="3" id="KW-1185">Reference proteome</keyword>